<dbReference type="PANTHER" id="PTHR16193">
    <property type="entry name" value="TETRATRICOPEPTIDE REPEAT PROTEIN 27"/>
    <property type="match status" value="1"/>
</dbReference>
<protein>
    <recommendedName>
        <fullName evidence="7">Tetratricopeptide repeat protein 27</fullName>
    </recommendedName>
</protein>
<keyword evidence="5" id="KW-1185">Reference proteome</keyword>
<dbReference type="SMART" id="SM00028">
    <property type="entry name" value="TPR"/>
    <property type="match status" value="5"/>
</dbReference>
<organism evidence="5 6">
    <name type="scientific">Mesorhabditis belari</name>
    <dbReference type="NCBI Taxonomy" id="2138241"/>
    <lineage>
        <taxon>Eukaryota</taxon>
        <taxon>Metazoa</taxon>
        <taxon>Ecdysozoa</taxon>
        <taxon>Nematoda</taxon>
        <taxon>Chromadorea</taxon>
        <taxon>Rhabditida</taxon>
        <taxon>Rhabditina</taxon>
        <taxon>Rhabditomorpha</taxon>
        <taxon>Rhabditoidea</taxon>
        <taxon>Rhabditidae</taxon>
        <taxon>Mesorhabditinae</taxon>
        <taxon>Mesorhabditis</taxon>
    </lineage>
</organism>
<dbReference type="WBParaSite" id="MBELARI_LOCUS11925">
    <property type="protein sequence ID" value="MBELARI_LOCUS11925"/>
    <property type="gene ID" value="MBELARI_LOCUS11925"/>
</dbReference>
<feature type="repeat" description="TPR" evidence="4">
    <location>
        <begin position="454"/>
        <end position="487"/>
    </location>
</feature>
<dbReference type="InterPro" id="IPR019734">
    <property type="entry name" value="TPR_rpt"/>
</dbReference>
<dbReference type="PANTHER" id="PTHR16193:SF0">
    <property type="entry name" value="TETRATRICOPEPTIDE REPEAT PROTEIN 27"/>
    <property type="match status" value="1"/>
</dbReference>
<evidence type="ECO:0000256" key="3">
    <source>
        <dbReference type="ARBA" id="ARBA00024020"/>
    </source>
</evidence>
<evidence type="ECO:0000256" key="1">
    <source>
        <dbReference type="ARBA" id="ARBA00022737"/>
    </source>
</evidence>
<reference evidence="6" key="1">
    <citation type="submission" date="2024-02" db="UniProtKB">
        <authorList>
            <consortium name="WormBaseParasite"/>
        </authorList>
    </citation>
    <scope>IDENTIFICATION</scope>
</reference>
<keyword evidence="2 4" id="KW-0802">TPR repeat</keyword>
<evidence type="ECO:0000256" key="2">
    <source>
        <dbReference type="ARBA" id="ARBA00022803"/>
    </source>
</evidence>
<dbReference type="Proteomes" id="UP000887575">
    <property type="component" value="Unassembled WGS sequence"/>
</dbReference>
<evidence type="ECO:0008006" key="7">
    <source>
        <dbReference type="Google" id="ProtNLM"/>
    </source>
</evidence>
<feature type="repeat" description="TPR" evidence="4">
    <location>
        <begin position="488"/>
        <end position="521"/>
    </location>
</feature>
<dbReference type="PROSITE" id="PS50005">
    <property type="entry name" value="TPR"/>
    <property type="match status" value="3"/>
</dbReference>
<dbReference type="Pfam" id="PF13181">
    <property type="entry name" value="TPR_8"/>
    <property type="match status" value="1"/>
</dbReference>
<sequence length="760" mass="87347">MDSTSIFSACRSIDEIDGVIRRFAMAERREIAADTLQQFIVANWCGKRDDILLFDSDVTETLKKEVVERLSFGTNTPFKRTRSLEYLLAAKMTLFLDNDEQRGDWRDSLLRLQACLTWQKVLDEPAVQLMEIIKNEMSTLDEIDLSNLSNDEQAFLWLHRAEAHRLYFDYEKAQEAIEKAIALTSLKVEVTGCIGRRTHWQRPLPQLVLKTESNHQYETAEEKDLPNDCKLNDDTLLEKVHLVPQPGDQPSHSTHLSPIQLCSLLLLCHIQGKTCIRDDLLIEECSAYLEKIIGERRVWAVQCSALIARSEIEKRNKRKVERACAQVENIIQLMDGSSNQDGLDFAARAHFVLVSGLPTWWKCKATYSQILISLGCTSEALLQYEKLEDWSGVIDCYKSLGQVDKAEHLIRRLIDEENEKTQKSLPFLYTLLGEITMEPKYFEKAIEISGDKFAHARRSFGHLHLARKQFEPAYEHFRRSLQLQPIQLGVWYNAGYCAYKLERYAEAASCFHRCVSLEPEHFEAWNNLSASYSYLDKKERAKKALQEALKIDYEHPNVWENYLEMSLDTEDAEQAILAAHRVLDLKKQLRDENVLERIRRVFEKNFAGLNDEDRGKMKADLIKLYARVTTQQSLSSRIIHGYASLKEPGKAANSTEHSQFVKILERALLADTNQKEWWKDEMSTCAALFSVARLAAARLDEARVNGEGKQGDETIKQAKARNRIALMSKVSLIEKFYADLSTPIPETIEEALKLAKEQLE</sequence>
<name>A0AAF3EDD4_9BILA</name>
<dbReference type="AlphaFoldDB" id="A0AAF3EDD4"/>
<keyword evidence="1" id="KW-0677">Repeat</keyword>
<feature type="repeat" description="TPR" evidence="4">
    <location>
        <begin position="522"/>
        <end position="555"/>
    </location>
</feature>
<dbReference type="InterPro" id="IPR044244">
    <property type="entry name" value="TTC27/Emw1"/>
</dbReference>
<evidence type="ECO:0000313" key="5">
    <source>
        <dbReference type="Proteomes" id="UP000887575"/>
    </source>
</evidence>
<dbReference type="Pfam" id="PF07719">
    <property type="entry name" value="TPR_2"/>
    <property type="match status" value="1"/>
</dbReference>
<dbReference type="InterPro" id="IPR013105">
    <property type="entry name" value="TPR_2"/>
</dbReference>
<dbReference type="Gene3D" id="1.25.40.10">
    <property type="entry name" value="Tetratricopeptide repeat domain"/>
    <property type="match status" value="1"/>
</dbReference>
<proteinExistence type="inferred from homology"/>
<evidence type="ECO:0000256" key="4">
    <source>
        <dbReference type="PROSITE-ProRule" id="PRU00339"/>
    </source>
</evidence>
<comment type="similarity">
    <text evidence="3">Belongs to the TTC27 family.</text>
</comment>
<evidence type="ECO:0000313" key="6">
    <source>
        <dbReference type="WBParaSite" id="MBELARI_LOCUS11925"/>
    </source>
</evidence>
<dbReference type="InterPro" id="IPR011990">
    <property type="entry name" value="TPR-like_helical_dom_sf"/>
</dbReference>
<dbReference type="SUPFAM" id="SSF48452">
    <property type="entry name" value="TPR-like"/>
    <property type="match status" value="2"/>
</dbReference>
<accession>A0AAF3EDD4</accession>